<dbReference type="InterPro" id="IPR016161">
    <property type="entry name" value="Ald_DH/histidinol_DH"/>
</dbReference>
<organism evidence="3 4">
    <name type="scientific">Francisella frigiditurris</name>
    <dbReference type="NCBI Taxonomy" id="1542390"/>
    <lineage>
        <taxon>Bacteria</taxon>
        <taxon>Pseudomonadati</taxon>
        <taxon>Pseudomonadota</taxon>
        <taxon>Gammaproteobacteria</taxon>
        <taxon>Thiotrichales</taxon>
        <taxon>Francisellaceae</taxon>
        <taxon>Francisella</taxon>
    </lineage>
</organism>
<evidence type="ECO:0000313" key="3">
    <source>
        <dbReference type="EMBL" id="APC96844.1"/>
    </source>
</evidence>
<evidence type="ECO:0000256" key="1">
    <source>
        <dbReference type="ARBA" id="ARBA00023002"/>
    </source>
</evidence>
<dbReference type="Gene3D" id="3.40.605.10">
    <property type="entry name" value="Aldehyde Dehydrogenase, Chain A, domain 1"/>
    <property type="match status" value="1"/>
</dbReference>
<feature type="domain" description="Aldehyde dehydrogenase" evidence="2">
    <location>
        <begin position="177"/>
        <end position="314"/>
    </location>
</feature>
<keyword evidence="1" id="KW-0560">Oxidoreductase</keyword>
<dbReference type="AlphaFoldDB" id="A0A1J0KT85"/>
<evidence type="ECO:0000259" key="2">
    <source>
        <dbReference type="Pfam" id="PF00171"/>
    </source>
</evidence>
<keyword evidence="4" id="KW-1185">Reference proteome</keyword>
<accession>A0A1J0KT85</accession>
<protein>
    <submittedName>
        <fullName evidence="3">Aldehyde dehydrogenase family protein</fullName>
    </submittedName>
</protein>
<dbReference type="SUPFAM" id="SSF53720">
    <property type="entry name" value="ALDH-like"/>
    <property type="match status" value="1"/>
</dbReference>
<dbReference type="Proteomes" id="UP000182521">
    <property type="component" value="Chromosome"/>
</dbReference>
<dbReference type="GO" id="GO:0016491">
    <property type="term" value="F:oxidoreductase activity"/>
    <property type="evidence" value="ECO:0007669"/>
    <property type="project" value="UniProtKB-KW"/>
</dbReference>
<dbReference type="InterPro" id="IPR016162">
    <property type="entry name" value="Ald_DH_N"/>
</dbReference>
<evidence type="ECO:0000313" key="4">
    <source>
        <dbReference type="Proteomes" id="UP000182521"/>
    </source>
</evidence>
<gene>
    <name evidence="3" type="ORF">KX01_79</name>
</gene>
<dbReference type="STRING" id="1542390.KX01_79"/>
<reference evidence="4" key="1">
    <citation type="submission" date="2014-10" db="EMBL/GenBank/DDBJ databases">
        <authorList>
            <person name="Kuske C.R."/>
            <person name="Challacombe J.F."/>
            <person name="Daligault H.E."/>
            <person name="Davenport K.W."/>
            <person name="Johnson S.L."/>
            <person name="Siddaramappa S."/>
            <person name="Petersen J.M."/>
        </authorList>
    </citation>
    <scope>NUCLEOTIDE SEQUENCE [LARGE SCALE GENOMIC DNA]</scope>
    <source>
        <strain evidence="4">CA97-1460</strain>
    </source>
</reference>
<dbReference type="RefSeq" id="WP_071663114.1">
    <property type="nucleotide sequence ID" value="NZ_CP009654.1"/>
</dbReference>
<sequence>MNKKMKHLAATESIDQLDANKWGLVNAQERLNLLYKIRKNLAKYADELAYCDSNMKNSRLGEDLYSHSFSKSATVFPFATAVSSCIDLYKSLIKGKILQPINIKEVEDNLYDIHVFPKSIKDKIIYFGRKDYIRVKGNPQRIDPLNKSPEIIAILGAGNYSSSLEIIKAIFLENAAVIHKPHPINYETDKVWIKVLEPLIEIGALSFCEPNDGQALTQDKRLSKIYFTGGAKTAEAIMDSTNTPLISECGGNNPCIIVPGDRLWTKKEIKHQALQIVTIAKLNGGAICGRPQTIITSKNWPQREEFLNAIRDAIKNDTPATGTYYPNSDQVKEDFHKNYPNAEIIKPENDSYKSSDFMLITNVNENDFCITKEAFCQIMDEISLNTTATAEEFLPKAVDFCNTKLHGTLTSCILIDETTKKANREILEKAITNMKYGSVTVNIMSVLTFFNPYLTWGGNEDKDKVVSGHGNFGNLLNYENVEKSIIYDKFVSPGHLLNINKTSMDKLYGYMANYSINPSWNNLFKMLATTVIGKLKKKDF</sequence>
<proteinExistence type="predicted"/>
<dbReference type="EMBL" id="CP009654">
    <property type="protein sequence ID" value="APC96844.1"/>
    <property type="molecule type" value="Genomic_DNA"/>
</dbReference>
<dbReference type="KEGG" id="frc:KX01_79"/>
<name>A0A1J0KT85_9GAMM</name>
<dbReference type="InterPro" id="IPR015590">
    <property type="entry name" value="Aldehyde_DH_dom"/>
</dbReference>
<dbReference type="Pfam" id="PF00171">
    <property type="entry name" value="Aldedh"/>
    <property type="match status" value="1"/>
</dbReference>